<gene>
    <name evidence="2" type="ORF">CR513_48227</name>
</gene>
<name>A0A371F201_MUCPR</name>
<organism evidence="2 3">
    <name type="scientific">Mucuna pruriens</name>
    <name type="common">Velvet bean</name>
    <name type="synonym">Dolichos pruriens</name>
    <dbReference type="NCBI Taxonomy" id="157652"/>
    <lineage>
        <taxon>Eukaryota</taxon>
        <taxon>Viridiplantae</taxon>
        <taxon>Streptophyta</taxon>
        <taxon>Embryophyta</taxon>
        <taxon>Tracheophyta</taxon>
        <taxon>Spermatophyta</taxon>
        <taxon>Magnoliopsida</taxon>
        <taxon>eudicotyledons</taxon>
        <taxon>Gunneridae</taxon>
        <taxon>Pentapetalae</taxon>
        <taxon>rosids</taxon>
        <taxon>fabids</taxon>
        <taxon>Fabales</taxon>
        <taxon>Fabaceae</taxon>
        <taxon>Papilionoideae</taxon>
        <taxon>50 kb inversion clade</taxon>
        <taxon>NPAAA clade</taxon>
        <taxon>indigoferoid/millettioid clade</taxon>
        <taxon>Phaseoleae</taxon>
        <taxon>Mucuna</taxon>
    </lineage>
</organism>
<keyword evidence="1" id="KW-1133">Transmembrane helix</keyword>
<dbReference type="EMBL" id="QJKJ01010964">
    <property type="protein sequence ID" value="RDX72315.1"/>
    <property type="molecule type" value="Genomic_DNA"/>
</dbReference>
<sequence>MCPCKRYSILVERDCLHRQNPNFRRIQEEIAHQLGGLELVSLARKLLINLGFGMIFAVLVVELSLPFNFDPSYKTLAESLSVTYIAMLHAR</sequence>
<dbReference type="Proteomes" id="UP000257109">
    <property type="component" value="Unassembled WGS sequence"/>
</dbReference>
<accession>A0A371F201</accession>
<protein>
    <submittedName>
        <fullName evidence="2">Uncharacterized protein</fullName>
    </submittedName>
</protein>
<evidence type="ECO:0000313" key="2">
    <source>
        <dbReference type="EMBL" id="RDX72315.1"/>
    </source>
</evidence>
<keyword evidence="1" id="KW-0812">Transmembrane</keyword>
<keyword evidence="1" id="KW-0472">Membrane</keyword>
<comment type="caution">
    <text evidence="2">The sequence shown here is derived from an EMBL/GenBank/DDBJ whole genome shotgun (WGS) entry which is preliminary data.</text>
</comment>
<keyword evidence="3" id="KW-1185">Reference proteome</keyword>
<proteinExistence type="predicted"/>
<evidence type="ECO:0000256" key="1">
    <source>
        <dbReference type="SAM" id="Phobius"/>
    </source>
</evidence>
<feature type="transmembrane region" description="Helical" evidence="1">
    <location>
        <begin position="46"/>
        <end position="67"/>
    </location>
</feature>
<reference evidence="2" key="1">
    <citation type="submission" date="2018-05" db="EMBL/GenBank/DDBJ databases">
        <title>Draft genome of Mucuna pruriens seed.</title>
        <authorList>
            <person name="Nnadi N.E."/>
            <person name="Vos R."/>
            <person name="Hasami M.H."/>
            <person name="Devisetty U.K."/>
            <person name="Aguiy J.C."/>
        </authorList>
    </citation>
    <scope>NUCLEOTIDE SEQUENCE [LARGE SCALE GENOMIC DNA]</scope>
    <source>
        <strain evidence="2">JCA_2017</strain>
    </source>
</reference>
<feature type="non-terminal residue" evidence="2">
    <location>
        <position position="1"/>
    </location>
</feature>
<dbReference type="AlphaFoldDB" id="A0A371F201"/>
<evidence type="ECO:0000313" key="3">
    <source>
        <dbReference type="Proteomes" id="UP000257109"/>
    </source>
</evidence>